<feature type="domain" description="Porphobilinogen deaminase C-terminal" evidence="8">
    <location>
        <begin position="224"/>
        <end position="281"/>
    </location>
</feature>
<dbReference type="InterPro" id="IPR036803">
    <property type="entry name" value="Porphobilinogen_deaminase_C_sf"/>
</dbReference>
<evidence type="ECO:0000256" key="3">
    <source>
        <dbReference type="ARBA" id="ARBA00022679"/>
    </source>
</evidence>
<dbReference type="RefSeq" id="WP_215486443.1">
    <property type="nucleotide sequence ID" value="NZ_BAAAPJ010000003.1"/>
</dbReference>
<dbReference type="InterPro" id="IPR022417">
    <property type="entry name" value="Porphobilin_deaminase_N"/>
</dbReference>
<comment type="miscellaneous">
    <text evidence="6">The porphobilinogen subunits are added to the dipyrromethane group.</text>
</comment>
<name>A0ABS5XRM4_9MICO</name>
<evidence type="ECO:0000256" key="2">
    <source>
        <dbReference type="ARBA" id="ARBA00005638"/>
    </source>
</evidence>
<dbReference type="HAMAP" id="MF_00260">
    <property type="entry name" value="Porphobil_deam"/>
    <property type="match status" value="1"/>
</dbReference>
<organism evidence="9 10">
    <name type="scientific">Microbacterium flavum</name>
    <dbReference type="NCBI Taxonomy" id="415216"/>
    <lineage>
        <taxon>Bacteria</taxon>
        <taxon>Bacillati</taxon>
        <taxon>Actinomycetota</taxon>
        <taxon>Actinomycetes</taxon>
        <taxon>Micrococcales</taxon>
        <taxon>Microbacteriaceae</taxon>
        <taxon>Microbacterium</taxon>
    </lineage>
</organism>
<dbReference type="Pfam" id="PF03900">
    <property type="entry name" value="Porphobil_deamC"/>
    <property type="match status" value="1"/>
</dbReference>
<comment type="cofactor">
    <cofactor evidence="6">
        <name>dipyrromethane</name>
        <dbReference type="ChEBI" id="CHEBI:60342"/>
    </cofactor>
    <text evidence="6">Binds 1 dipyrromethane group covalently.</text>
</comment>
<evidence type="ECO:0000259" key="7">
    <source>
        <dbReference type="Pfam" id="PF01379"/>
    </source>
</evidence>
<dbReference type="PANTHER" id="PTHR11557:SF0">
    <property type="entry name" value="PORPHOBILINOGEN DEAMINASE"/>
    <property type="match status" value="1"/>
</dbReference>
<evidence type="ECO:0000313" key="9">
    <source>
        <dbReference type="EMBL" id="MBT8797180.1"/>
    </source>
</evidence>
<dbReference type="SUPFAM" id="SSF54782">
    <property type="entry name" value="Porphobilinogen deaminase (hydroxymethylbilane synthase), C-terminal domain"/>
    <property type="match status" value="1"/>
</dbReference>
<sequence>MTEAPLRLGTRASLLATTQSGLVADALRAATGREVELVRITTDGDVLSGPLAQLGGTGVFVAALRDALLRGECDLVVHSMKDLPTADVAGLRIGAVPPRAPARDVLCSRGGETLAGLPHGAVVGSGSPRRVAQLLRARPDLEVRGIRGNVDTRLRKVDEGEYDAIVLAEAGLVRIGRTARISDVFESDLWPASAGQGALAVEVRTGDEVAGLVARLSDAAAETTALLERAVLRRLEAGCAAPVGITARIDASTRTAEVTLVAEVYALDGARAVRVERSFAGSSVAAATGRTDAAEAVAQQLLDAGAGDLADLAGGAGSNSGAGSSG</sequence>
<evidence type="ECO:0000259" key="8">
    <source>
        <dbReference type="Pfam" id="PF03900"/>
    </source>
</evidence>
<dbReference type="InterPro" id="IPR022419">
    <property type="entry name" value="Porphobilin_deaminase_cofac_BS"/>
</dbReference>
<keyword evidence="10" id="KW-1185">Reference proteome</keyword>
<comment type="caution">
    <text evidence="9">The sequence shown here is derived from an EMBL/GenBank/DDBJ whole genome shotgun (WGS) entry which is preliminary data.</text>
</comment>
<dbReference type="SUPFAM" id="SSF53850">
    <property type="entry name" value="Periplasmic binding protein-like II"/>
    <property type="match status" value="1"/>
</dbReference>
<comment type="subunit">
    <text evidence="6">Monomer.</text>
</comment>
<dbReference type="InterPro" id="IPR000860">
    <property type="entry name" value="HemC"/>
</dbReference>
<feature type="modified residue" description="S-(dipyrrolylmethanemethyl)cysteine" evidence="6">
    <location>
        <position position="239"/>
    </location>
</feature>
<dbReference type="Pfam" id="PF01379">
    <property type="entry name" value="Porphobil_deam"/>
    <property type="match status" value="1"/>
</dbReference>
<comment type="catalytic activity">
    <reaction evidence="5 6">
        <text>4 porphobilinogen + H2O = hydroxymethylbilane + 4 NH4(+)</text>
        <dbReference type="Rhea" id="RHEA:13185"/>
        <dbReference type="ChEBI" id="CHEBI:15377"/>
        <dbReference type="ChEBI" id="CHEBI:28938"/>
        <dbReference type="ChEBI" id="CHEBI:57845"/>
        <dbReference type="ChEBI" id="CHEBI:58126"/>
        <dbReference type="EC" id="2.5.1.61"/>
    </reaction>
</comment>
<reference evidence="9 10" key="1">
    <citation type="submission" date="2021-03" db="EMBL/GenBank/DDBJ databases">
        <title>Microbacterium pauli sp. nov., isolated from microfiltered milk.</title>
        <authorList>
            <person name="Bellassi P."/>
            <person name="Fontana A."/>
            <person name="Callegari M.L."/>
            <person name="Lorenzo M."/>
            <person name="Cappa F."/>
        </authorList>
    </citation>
    <scope>NUCLEOTIDE SEQUENCE [LARGE SCALE GENOMIC DNA]</scope>
    <source>
        <strain evidence="9 10">DSM 18909</strain>
    </source>
</reference>
<feature type="domain" description="Porphobilinogen deaminase N-terminal" evidence="7">
    <location>
        <begin position="6"/>
        <end position="208"/>
    </location>
</feature>
<evidence type="ECO:0000313" key="10">
    <source>
        <dbReference type="Proteomes" id="UP000740605"/>
    </source>
</evidence>
<dbReference type="Proteomes" id="UP000740605">
    <property type="component" value="Unassembled WGS sequence"/>
</dbReference>
<gene>
    <name evidence="6 9" type="primary">hemC</name>
    <name evidence="9" type="ORF">J0P97_03710</name>
</gene>
<dbReference type="GO" id="GO:0004418">
    <property type="term" value="F:hydroxymethylbilane synthase activity"/>
    <property type="evidence" value="ECO:0007669"/>
    <property type="project" value="UniProtKB-EC"/>
</dbReference>
<dbReference type="PANTHER" id="PTHR11557">
    <property type="entry name" value="PORPHOBILINOGEN DEAMINASE"/>
    <property type="match status" value="1"/>
</dbReference>
<dbReference type="PROSITE" id="PS00533">
    <property type="entry name" value="PORPHOBILINOGEN_DEAM"/>
    <property type="match status" value="1"/>
</dbReference>
<dbReference type="Gene3D" id="3.30.160.40">
    <property type="entry name" value="Porphobilinogen deaminase, C-terminal domain"/>
    <property type="match status" value="1"/>
</dbReference>
<accession>A0ABS5XRM4</accession>
<dbReference type="Gene3D" id="3.40.190.10">
    <property type="entry name" value="Periplasmic binding protein-like II"/>
    <property type="match status" value="2"/>
</dbReference>
<evidence type="ECO:0000256" key="5">
    <source>
        <dbReference type="ARBA" id="ARBA00048169"/>
    </source>
</evidence>
<dbReference type="PRINTS" id="PR00151">
    <property type="entry name" value="PORPHBDMNASE"/>
</dbReference>
<dbReference type="PIRSF" id="PIRSF001438">
    <property type="entry name" value="4pyrrol_synth_OHMeBilane_synth"/>
    <property type="match status" value="1"/>
</dbReference>
<dbReference type="NCBIfam" id="TIGR00212">
    <property type="entry name" value="hemC"/>
    <property type="match status" value="1"/>
</dbReference>
<keyword evidence="3 6" id="KW-0808">Transferase</keyword>
<protein>
    <recommendedName>
        <fullName evidence="6">Porphobilinogen deaminase</fullName>
        <shortName evidence="6">PBG</shortName>
        <ecNumber evidence="6">2.5.1.61</ecNumber>
    </recommendedName>
    <alternativeName>
        <fullName evidence="6">Hydroxymethylbilane synthase</fullName>
        <shortName evidence="6">HMBS</shortName>
    </alternativeName>
    <alternativeName>
        <fullName evidence="6">Pre-uroporphyrinogen synthase</fullName>
    </alternativeName>
</protein>
<dbReference type="EMBL" id="JAFLHG010000003">
    <property type="protein sequence ID" value="MBT8797180.1"/>
    <property type="molecule type" value="Genomic_DNA"/>
</dbReference>
<proteinExistence type="inferred from homology"/>
<evidence type="ECO:0000256" key="6">
    <source>
        <dbReference type="HAMAP-Rule" id="MF_00260"/>
    </source>
</evidence>
<comment type="similarity">
    <text evidence="2 6">Belongs to the HMBS family.</text>
</comment>
<evidence type="ECO:0000256" key="1">
    <source>
        <dbReference type="ARBA" id="ARBA00002869"/>
    </source>
</evidence>
<comment type="function">
    <text evidence="1 6">Tetrapolymerization of the monopyrrole PBG into the hydroxymethylbilane pre-uroporphyrinogen in several discrete steps.</text>
</comment>
<dbReference type="InterPro" id="IPR022418">
    <property type="entry name" value="Porphobilinogen_deaminase_C"/>
</dbReference>
<dbReference type="EC" id="2.5.1.61" evidence="6"/>
<evidence type="ECO:0000256" key="4">
    <source>
        <dbReference type="ARBA" id="ARBA00023244"/>
    </source>
</evidence>
<keyword evidence="4 6" id="KW-0627">Porphyrin biosynthesis</keyword>